<protein>
    <submittedName>
        <fullName evidence="4">Protein FAR-RED IMPAIRED RESPONSE 1-like</fullName>
    </submittedName>
</protein>
<dbReference type="Proteomes" id="UP001515500">
    <property type="component" value="Chromosome 19"/>
</dbReference>
<organism evidence="3 4">
    <name type="scientific">Dioscorea cayennensis subsp. rotundata</name>
    <name type="common">White Guinea yam</name>
    <name type="synonym">Dioscorea rotundata</name>
    <dbReference type="NCBI Taxonomy" id="55577"/>
    <lineage>
        <taxon>Eukaryota</taxon>
        <taxon>Viridiplantae</taxon>
        <taxon>Streptophyta</taxon>
        <taxon>Embryophyta</taxon>
        <taxon>Tracheophyta</taxon>
        <taxon>Spermatophyta</taxon>
        <taxon>Magnoliopsida</taxon>
        <taxon>Liliopsida</taxon>
        <taxon>Dioscoreales</taxon>
        <taxon>Dioscoreaceae</taxon>
        <taxon>Dioscorea</taxon>
    </lineage>
</organism>
<gene>
    <name evidence="4" type="primary">LOC120284155</name>
</gene>
<accession>A0AB40D3H2</accession>
<dbReference type="PANTHER" id="PTHR47718:SF13">
    <property type="entry name" value="OS09G0290500 PROTEIN"/>
    <property type="match status" value="1"/>
</dbReference>
<evidence type="ECO:0000313" key="4">
    <source>
        <dbReference type="RefSeq" id="XP_039146884.1"/>
    </source>
</evidence>
<evidence type="ECO:0000313" key="3">
    <source>
        <dbReference type="Proteomes" id="UP001515500"/>
    </source>
</evidence>
<dbReference type="InterPro" id="IPR018289">
    <property type="entry name" value="MULE_transposase_dom"/>
</dbReference>
<dbReference type="PANTHER" id="PTHR47718">
    <property type="entry name" value="OS01G0519700 PROTEIN"/>
    <property type="match status" value="1"/>
</dbReference>
<evidence type="ECO:0000259" key="1">
    <source>
        <dbReference type="Pfam" id="PF03101"/>
    </source>
</evidence>
<dbReference type="Pfam" id="PF03101">
    <property type="entry name" value="FAR1"/>
    <property type="match status" value="1"/>
</dbReference>
<dbReference type="AlphaFoldDB" id="A0AB40D3H2"/>
<proteinExistence type="predicted"/>
<dbReference type="Pfam" id="PF10551">
    <property type="entry name" value="MULE"/>
    <property type="match status" value="1"/>
</dbReference>
<sequence>MAEAEFELGSSNPSKNGIEGSSSFEILNKVVHLEDSICETVIPKAGMTLDSEEEVYNFYVEYAWHEGFGITKRTTKSGEDGKLKYYTLACVRGGKRRISSSQNSFNPRLSTKTNCEAKINVIVANDGRYTISRVHFEHNHALSPQKSRFQKCNKKMDVYVKRRLELNDQAGISLSKNFQSLAVESGGYENLAYTERDCRNYIAKARQIRLGVGDAEALGIYFSRMQRRHSNFFYLVDMDDNGRLRNVFLADARSRAAYESFDDVISFDTTYLTNKYDMPFAPFVGVNHHGQTTLFGCGLLSKEDTESYIWLFKTWLECMSGKAPKAIITYQCMAIQGAIRMKSQTKGNVQTHNETQAKLCTQESVVNSNSLPHMPNMHVDSSTMQTIGNDFSSKGC</sequence>
<feature type="domain" description="MULE transposase" evidence="2">
    <location>
        <begin position="264"/>
        <end position="340"/>
    </location>
</feature>
<dbReference type="RefSeq" id="XP_039146884.1">
    <property type="nucleotide sequence ID" value="XM_039290950.1"/>
</dbReference>
<evidence type="ECO:0000259" key="2">
    <source>
        <dbReference type="Pfam" id="PF10551"/>
    </source>
</evidence>
<name>A0AB40D3H2_DIOCR</name>
<keyword evidence="3" id="KW-1185">Reference proteome</keyword>
<feature type="domain" description="FAR1" evidence="1">
    <location>
        <begin position="57"/>
        <end position="143"/>
    </location>
</feature>
<dbReference type="GeneID" id="120284155"/>
<reference evidence="4" key="1">
    <citation type="submission" date="2025-08" db="UniProtKB">
        <authorList>
            <consortium name="RefSeq"/>
        </authorList>
    </citation>
    <scope>IDENTIFICATION</scope>
</reference>
<dbReference type="InterPro" id="IPR004330">
    <property type="entry name" value="FAR1_DNA_bnd_dom"/>
</dbReference>